<evidence type="ECO:0000256" key="1">
    <source>
        <dbReference type="SAM" id="SignalP"/>
    </source>
</evidence>
<dbReference type="OMA" id="CCGTNAN"/>
<dbReference type="EMBL" id="CMVM020000410">
    <property type="status" value="NOT_ANNOTATED_CDS"/>
    <property type="molecule type" value="Genomic_DNA"/>
</dbReference>
<organism evidence="3 4">
    <name type="scientific">Onchocerca volvulus</name>
    <dbReference type="NCBI Taxonomy" id="6282"/>
    <lineage>
        <taxon>Eukaryota</taxon>
        <taxon>Metazoa</taxon>
        <taxon>Ecdysozoa</taxon>
        <taxon>Nematoda</taxon>
        <taxon>Chromadorea</taxon>
        <taxon>Rhabditida</taxon>
        <taxon>Spirurina</taxon>
        <taxon>Spiruromorpha</taxon>
        <taxon>Filarioidea</taxon>
        <taxon>Onchocercidae</taxon>
        <taxon>Onchocerca</taxon>
    </lineage>
</organism>
<dbReference type="Proteomes" id="UP000024404">
    <property type="component" value="Unassembled WGS sequence"/>
</dbReference>
<proteinExistence type="predicted"/>
<reference evidence="3" key="2">
    <citation type="submission" date="2018-02" db="UniProtKB">
        <authorList>
            <consortium name="EnsemblMetazoa"/>
        </authorList>
    </citation>
    <scope>IDENTIFICATION</scope>
</reference>
<keyword evidence="4" id="KW-1185">Reference proteome</keyword>
<dbReference type="SMART" id="SM00289">
    <property type="entry name" value="WR1"/>
    <property type="match status" value="4"/>
</dbReference>
<dbReference type="Pfam" id="PF01683">
    <property type="entry name" value="EB"/>
    <property type="match status" value="2"/>
</dbReference>
<feature type="chain" id="PRO_5014295802" description="EB domain-containing protein" evidence="1">
    <location>
        <begin position="21"/>
        <end position="321"/>
    </location>
</feature>
<dbReference type="InterPro" id="IPR006149">
    <property type="entry name" value="EB_dom"/>
</dbReference>
<feature type="domain" description="EB" evidence="2">
    <location>
        <begin position="170"/>
        <end position="213"/>
    </location>
</feature>
<dbReference type="EnsemblMetazoa" id="OVOC12235.1">
    <property type="protein sequence ID" value="OVOC12235.1"/>
    <property type="gene ID" value="WBGene00249044"/>
</dbReference>
<protein>
    <recommendedName>
        <fullName evidence="2">EB domain-containing protein</fullName>
    </recommendedName>
</protein>
<sequence length="321" mass="35367">MQFIPSFLLLLLTGLRFVFGQCPTGSVSLLSGYRCTSSIQCQTIIPGSYCYYGVCCTGGSDVLSKTVSYGGYCTMTVQCSTTGATCISNICQCDINSHYNGHSCVSISNFCPSNQVFIKGECYRKVTYGFLCNYTQQCGYIGAFCIGNICSCQLDYTFDGSKCIPRSRICPANQIAIGGQCYPSARFGERCLYSEQCIDRWYRSLSCVNGFCNIRNDDDISKPKCRNPRAEVEYVNGTAKNCLYWPCTVGYFCEYAGGMNGGRYICCGTNANKIYGKVQLYPGTGTPLQCTEIGRCPFPDTPNCVMSYRYGYKVCCSTLNC</sequence>
<evidence type="ECO:0000259" key="2">
    <source>
        <dbReference type="Pfam" id="PF01683"/>
    </source>
</evidence>
<evidence type="ECO:0000313" key="4">
    <source>
        <dbReference type="Proteomes" id="UP000024404"/>
    </source>
</evidence>
<feature type="domain" description="EB" evidence="2">
    <location>
        <begin position="111"/>
        <end position="163"/>
    </location>
</feature>
<evidence type="ECO:0000313" key="3">
    <source>
        <dbReference type="EnsemblMetazoa" id="OVOC12235.2"/>
    </source>
</evidence>
<reference evidence="4" key="1">
    <citation type="submission" date="2013-10" db="EMBL/GenBank/DDBJ databases">
        <title>Genome sequencing of Onchocerca volvulus.</title>
        <authorList>
            <person name="Cotton J."/>
            <person name="Tsai J."/>
            <person name="Stanley E."/>
            <person name="Tracey A."/>
            <person name="Holroyd N."/>
            <person name="Lustigman S."/>
            <person name="Berriman M."/>
        </authorList>
    </citation>
    <scope>NUCLEOTIDE SEQUENCE</scope>
</reference>
<dbReference type="AlphaFoldDB" id="A0A2K6VLG9"/>
<keyword evidence="1" id="KW-0732">Signal</keyword>
<dbReference type="InterPro" id="IPR006150">
    <property type="entry name" value="Cys_repeat_1"/>
</dbReference>
<dbReference type="EnsemblMetazoa" id="OVOC12235.2">
    <property type="protein sequence ID" value="OVOC12235.2"/>
    <property type="gene ID" value="WBGene00249044"/>
</dbReference>
<name>A0A2K6VLG9_ONCVO</name>
<feature type="signal peptide" evidence="1">
    <location>
        <begin position="1"/>
        <end position="20"/>
    </location>
</feature>
<accession>A0A2K6VLG9</accession>
<dbReference type="STRING" id="6282.A0A2K6VLG9"/>